<keyword evidence="7" id="KW-1003">Cell membrane</keyword>
<sequence>MGSATRGAVVSARNVLAEMPGVDFATAEGLFGAAASLAGSMQLRSILTDSGRSVDEKAQVARKVFGSKLTDSALNLILAAVSARWSSQDDLIAGIEQLALRAAASSADADLASELFQFGLTVQSDASLEFALGSRTGASASKVELVQRLLRGKASAQTIAIVEHFVRTPGDRSIRESLDYARSVVADQSGFAVATVYTAHQLNAPQVARLERALSEKYDRGVRINQVIDADVIGGFRVQIADDVIDGSVASRINDLRLQLAS</sequence>
<evidence type="ECO:0000313" key="9">
    <source>
        <dbReference type="Proteomes" id="UP000282460"/>
    </source>
</evidence>
<dbReference type="EMBL" id="RCWJ01000004">
    <property type="protein sequence ID" value="RLQ81406.1"/>
    <property type="molecule type" value="Genomic_DNA"/>
</dbReference>
<evidence type="ECO:0000256" key="7">
    <source>
        <dbReference type="HAMAP-Rule" id="MF_01416"/>
    </source>
</evidence>
<keyword evidence="8" id="KW-0378">Hydrolase</keyword>
<dbReference type="InterPro" id="IPR000711">
    <property type="entry name" value="ATPase_OSCP/dsu"/>
</dbReference>
<dbReference type="HAMAP" id="MF_01416">
    <property type="entry name" value="ATP_synth_delta_bact"/>
    <property type="match status" value="1"/>
</dbReference>
<evidence type="ECO:0000256" key="1">
    <source>
        <dbReference type="ARBA" id="ARBA00004370"/>
    </source>
</evidence>
<keyword evidence="6 7" id="KW-0066">ATP synthesis</keyword>
<dbReference type="GO" id="GO:0046933">
    <property type="term" value="F:proton-transporting ATP synthase activity, rotational mechanism"/>
    <property type="evidence" value="ECO:0007669"/>
    <property type="project" value="UniProtKB-UniRule"/>
</dbReference>
<comment type="subcellular location">
    <subcellularLocation>
        <location evidence="7">Cell membrane</location>
        <topology evidence="7">Peripheral membrane protein</topology>
    </subcellularLocation>
    <subcellularLocation>
        <location evidence="1">Membrane</location>
    </subcellularLocation>
</comment>
<evidence type="ECO:0000313" key="8">
    <source>
        <dbReference type="EMBL" id="RLQ81406.1"/>
    </source>
</evidence>
<keyword evidence="3 7" id="KW-0375">Hydrogen ion transport</keyword>
<evidence type="ECO:0000256" key="2">
    <source>
        <dbReference type="ARBA" id="ARBA00022448"/>
    </source>
</evidence>
<dbReference type="AlphaFoldDB" id="A0A3L7IT22"/>
<dbReference type="GO" id="GO:0016787">
    <property type="term" value="F:hydrolase activity"/>
    <property type="evidence" value="ECO:0007669"/>
    <property type="project" value="UniProtKB-KW"/>
</dbReference>
<keyword evidence="9" id="KW-1185">Reference proteome</keyword>
<keyword evidence="5 7" id="KW-0472">Membrane</keyword>
<dbReference type="NCBIfam" id="NF009967">
    <property type="entry name" value="PRK13430.1"/>
    <property type="match status" value="1"/>
</dbReference>
<organism evidence="8 9">
    <name type="scientific">Mycetocola zhadangensis</name>
    <dbReference type="NCBI Taxonomy" id="1164595"/>
    <lineage>
        <taxon>Bacteria</taxon>
        <taxon>Bacillati</taxon>
        <taxon>Actinomycetota</taxon>
        <taxon>Actinomycetes</taxon>
        <taxon>Micrococcales</taxon>
        <taxon>Microbacteriaceae</taxon>
        <taxon>Mycetocola</taxon>
    </lineage>
</organism>
<comment type="caution">
    <text evidence="8">The sequence shown here is derived from an EMBL/GenBank/DDBJ whole genome shotgun (WGS) entry which is preliminary data.</text>
</comment>
<name>A0A3L7IT22_9MICO</name>
<dbReference type="GO" id="GO:0045259">
    <property type="term" value="C:proton-transporting ATP synthase complex"/>
    <property type="evidence" value="ECO:0007669"/>
    <property type="project" value="UniProtKB-KW"/>
</dbReference>
<evidence type="ECO:0000256" key="5">
    <source>
        <dbReference type="ARBA" id="ARBA00023136"/>
    </source>
</evidence>
<dbReference type="GO" id="GO:0005886">
    <property type="term" value="C:plasma membrane"/>
    <property type="evidence" value="ECO:0007669"/>
    <property type="project" value="UniProtKB-SubCell"/>
</dbReference>
<gene>
    <name evidence="7" type="primary">atpH</name>
    <name evidence="8" type="ORF">D9V28_13700</name>
</gene>
<dbReference type="PANTHER" id="PTHR11910">
    <property type="entry name" value="ATP SYNTHASE DELTA CHAIN"/>
    <property type="match status" value="1"/>
</dbReference>
<keyword evidence="2 7" id="KW-0813">Transport</keyword>
<comment type="function">
    <text evidence="7">This protein is part of the stalk that links CF(0) to CF(1). It either transmits conformational changes from CF(0) to CF(1) or is implicated in proton conduction.</text>
</comment>
<dbReference type="OrthoDB" id="5242917at2"/>
<protein>
    <recommendedName>
        <fullName evidence="7">ATP synthase subunit delta</fullName>
    </recommendedName>
    <alternativeName>
        <fullName evidence="7">ATP synthase F(1) sector subunit delta</fullName>
    </alternativeName>
    <alternativeName>
        <fullName evidence="7">F-type ATPase subunit delta</fullName>
        <shortName evidence="7">F-ATPase subunit delta</shortName>
    </alternativeName>
</protein>
<accession>A0A3L7IT22</accession>
<keyword evidence="4 7" id="KW-0406">Ion transport</keyword>
<proteinExistence type="inferred from homology"/>
<dbReference type="RefSeq" id="WP_121660316.1">
    <property type="nucleotide sequence ID" value="NZ_BMEK01000003.1"/>
</dbReference>
<evidence type="ECO:0000256" key="3">
    <source>
        <dbReference type="ARBA" id="ARBA00022781"/>
    </source>
</evidence>
<evidence type="ECO:0000256" key="4">
    <source>
        <dbReference type="ARBA" id="ARBA00023065"/>
    </source>
</evidence>
<evidence type="ECO:0000256" key="6">
    <source>
        <dbReference type="ARBA" id="ARBA00023310"/>
    </source>
</evidence>
<comment type="similarity">
    <text evidence="7">Belongs to the ATPase delta chain family.</text>
</comment>
<dbReference type="Pfam" id="PF00213">
    <property type="entry name" value="OSCP"/>
    <property type="match status" value="1"/>
</dbReference>
<keyword evidence="7" id="KW-0139">CF(1)</keyword>
<dbReference type="Proteomes" id="UP000282460">
    <property type="component" value="Unassembled WGS sequence"/>
</dbReference>
<reference evidence="8 9" key="1">
    <citation type="submission" date="2018-10" db="EMBL/GenBank/DDBJ databases">
        <authorList>
            <person name="Li J."/>
        </authorList>
    </citation>
    <scope>NUCLEOTIDE SEQUENCE [LARGE SCALE GENOMIC DNA]</scope>
    <source>
        <strain evidence="8 9">ZD1-4</strain>
    </source>
</reference>
<comment type="function">
    <text evidence="7">F(1)F(0) ATP synthase produces ATP from ADP in the presence of a proton or sodium gradient. F-type ATPases consist of two structural domains, F(1) containing the extramembraneous catalytic core and F(0) containing the membrane proton channel, linked together by a central stalk and a peripheral stalk. During catalysis, ATP synthesis in the catalytic domain of F(1) is coupled via a rotary mechanism of the central stalk subunits to proton translocation.</text>
</comment>